<accession>A0A1H4B011</accession>
<organism evidence="1 2">
    <name type="scientific">Microbulbifer marinus</name>
    <dbReference type="NCBI Taxonomy" id="658218"/>
    <lineage>
        <taxon>Bacteria</taxon>
        <taxon>Pseudomonadati</taxon>
        <taxon>Pseudomonadota</taxon>
        <taxon>Gammaproteobacteria</taxon>
        <taxon>Cellvibrionales</taxon>
        <taxon>Microbulbiferaceae</taxon>
        <taxon>Microbulbifer</taxon>
    </lineage>
</organism>
<name>A0A1H4B011_9GAMM</name>
<dbReference type="EMBL" id="FNQO01000004">
    <property type="protein sequence ID" value="SEA41511.1"/>
    <property type="molecule type" value="Genomic_DNA"/>
</dbReference>
<gene>
    <name evidence="1" type="ORF">SAMN05216562_3004</name>
</gene>
<keyword evidence="2" id="KW-1185">Reference proteome</keyword>
<dbReference type="Proteomes" id="UP000198658">
    <property type="component" value="Unassembled WGS sequence"/>
</dbReference>
<evidence type="ECO:0000313" key="2">
    <source>
        <dbReference type="Proteomes" id="UP000198658"/>
    </source>
</evidence>
<evidence type="ECO:0000313" key="1">
    <source>
        <dbReference type="EMBL" id="SEA41511.1"/>
    </source>
</evidence>
<reference evidence="2" key="1">
    <citation type="submission" date="2016-10" db="EMBL/GenBank/DDBJ databases">
        <authorList>
            <person name="Varghese N."/>
            <person name="Submissions S."/>
        </authorList>
    </citation>
    <scope>NUCLEOTIDE SEQUENCE [LARGE SCALE GENOMIC DNA]</scope>
    <source>
        <strain evidence="2">CGMCC 1.10657</strain>
    </source>
</reference>
<dbReference type="AlphaFoldDB" id="A0A1H4B011"/>
<sequence>MNGQNKRFIANVANYLANHSIIVPTCFTDNHNGRALVSGQIYNFDLQIINPAAHINIQAPAAGNLVLLTVMQNRGTNVGHWTRGINAMWLAAPPGQGISSHALPVGTNYIFTESLGGCSVYIQAGQIYHNYAGNIPAGVPANQQVSHPYAGAVGNFDQTCAVAYQAGGWNLGSSVPHDNGPFHRIHAPSQYRYLGY</sequence>
<dbReference type="RefSeq" id="WP_139304918.1">
    <property type="nucleotide sequence ID" value="NZ_FNQO01000004.1"/>
</dbReference>
<protein>
    <submittedName>
        <fullName evidence="1">Uncharacterized protein</fullName>
    </submittedName>
</protein>
<proteinExistence type="predicted"/>